<feature type="transmembrane region" description="Helical" evidence="8">
    <location>
        <begin position="35"/>
        <end position="60"/>
    </location>
</feature>
<keyword evidence="6 8" id="KW-1133">Transmembrane helix</keyword>
<evidence type="ECO:0000256" key="7">
    <source>
        <dbReference type="ARBA" id="ARBA00023136"/>
    </source>
</evidence>
<dbReference type="InterPro" id="IPR017871">
    <property type="entry name" value="ABC_transporter-like_CS"/>
</dbReference>
<evidence type="ECO:0000256" key="5">
    <source>
        <dbReference type="ARBA" id="ARBA00022840"/>
    </source>
</evidence>
<dbReference type="PROSITE" id="PS50893">
    <property type="entry name" value="ABC_TRANSPORTER_2"/>
    <property type="match status" value="1"/>
</dbReference>
<dbReference type="FunFam" id="3.40.50.300:FF:000287">
    <property type="entry name" value="Multidrug ABC transporter ATP-binding protein"/>
    <property type="match status" value="1"/>
</dbReference>
<reference evidence="11 12" key="1">
    <citation type="journal article" date="2019" name="Int. J. Syst. Evol. Microbiol.">
        <title>The Global Catalogue of Microorganisms (GCM) 10K type strain sequencing project: providing services to taxonomists for standard genome sequencing and annotation.</title>
        <authorList>
            <consortium name="The Broad Institute Genomics Platform"/>
            <consortium name="The Broad Institute Genome Sequencing Center for Infectious Disease"/>
            <person name="Wu L."/>
            <person name="Ma J."/>
        </authorList>
    </citation>
    <scope>NUCLEOTIDE SEQUENCE [LARGE SCALE GENOMIC DNA]</scope>
    <source>
        <strain evidence="11 12">XZYJT29</strain>
    </source>
</reference>
<dbReference type="InterPro" id="IPR039421">
    <property type="entry name" value="Type_1_exporter"/>
</dbReference>
<dbReference type="InterPro" id="IPR036640">
    <property type="entry name" value="ABC1_TM_sf"/>
</dbReference>
<sequence length="631" mass="69953">MPDEEDDIFSDEREDIEKPMSRLLGKYARRYPKPVCIALAANMVSPLLGLAPAWLLALAIDGLFTESTPYRLPLVPVEMLPETTPGKMLLTVGLFVSVYLLTTILTWLGSWGWAVFAENVQHDLRTDVYDKMQGLGMEFYSDRQTGELMSVLSSDVNRLEGFLNGWLGQLLNILVQVVGISAIMLGTNWQLALVALLPAPLLTLVSYFFVKKVRPMYREARGTFGDLASRLENNLSGIQVVKSFTNEPFESTRVEGASQKHMDARWGARRWGIRFGPLLTLINGLGFALVFLVGGWWVLFGPPLEMFSGTVTVGTVVMFLQYTRQIQGPMTQAGQLLNNFERVKASAERVFVLFDYPVSIPEDPDANELTDVDGTVEFDDVSFSYPDGEEALTDVSFTVDAGETVGLVGPTGSGKSTLMKLLLRFYDVSEGEVAVDGIDVRDVTLRSLRASIGYVSQEPFLFTGTIRENIAYGLNVTDDEIQSATERANAHGFITDLEDGYDTEVGQRGDRLSGGQRQRIAIARVLLRDPEILILDEATSHVDNETEVLIQQSLNELTADRTTFSIAHRLSTVREADRILVLEDGEIVERGPHEELLSTNGLYANLWRVQVGELGSLPETFLEEAAARDRA</sequence>
<feature type="transmembrane region" description="Helical" evidence="8">
    <location>
        <begin position="88"/>
        <end position="116"/>
    </location>
</feature>
<dbReference type="InterPro" id="IPR003439">
    <property type="entry name" value="ABC_transporter-like_ATP-bd"/>
</dbReference>
<feature type="domain" description="ABC transporter" evidence="9">
    <location>
        <begin position="376"/>
        <end position="609"/>
    </location>
</feature>
<dbReference type="CDD" id="cd03251">
    <property type="entry name" value="ABCC_MsbA"/>
    <property type="match status" value="1"/>
</dbReference>
<dbReference type="Pfam" id="PF00664">
    <property type="entry name" value="ABC_membrane"/>
    <property type="match status" value="1"/>
</dbReference>
<dbReference type="GO" id="GO:0016020">
    <property type="term" value="C:membrane"/>
    <property type="evidence" value="ECO:0007669"/>
    <property type="project" value="UniProtKB-SubCell"/>
</dbReference>
<dbReference type="PROSITE" id="PS50929">
    <property type="entry name" value="ABC_TM1F"/>
    <property type="match status" value="1"/>
</dbReference>
<dbReference type="Proteomes" id="UP001596432">
    <property type="component" value="Unassembled WGS sequence"/>
</dbReference>
<dbReference type="PANTHER" id="PTHR24221:SF654">
    <property type="entry name" value="ATP-BINDING CASSETTE SUB-FAMILY B MEMBER 6"/>
    <property type="match status" value="1"/>
</dbReference>
<keyword evidence="2" id="KW-0813">Transport</keyword>
<keyword evidence="12" id="KW-1185">Reference proteome</keyword>
<dbReference type="GeneID" id="78818754"/>
<name>A0ABD5XXU8_9EURY</name>
<dbReference type="Pfam" id="PF00005">
    <property type="entry name" value="ABC_tran"/>
    <property type="match status" value="1"/>
</dbReference>
<dbReference type="EMBL" id="JBHTAS010000001">
    <property type="protein sequence ID" value="MFC7138514.1"/>
    <property type="molecule type" value="Genomic_DNA"/>
</dbReference>
<dbReference type="SUPFAM" id="SSF52540">
    <property type="entry name" value="P-loop containing nucleoside triphosphate hydrolases"/>
    <property type="match status" value="1"/>
</dbReference>
<dbReference type="RefSeq" id="WP_274324134.1">
    <property type="nucleotide sequence ID" value="NZ_CP118158.1"/>
</dbReference>
<keyword evidence="4" id="KW-0547">Nucleotide-binding</keyword>
<evidence type="ECO:0000259" key="10">
    <source>
        <dbReference type="PROSITE" id="PS50929"/>
    </source>
</evidence>
<keyword evidence="5 11" id="KW-0067">ATP-binding</keyword>
<dbReference type="CDD" id="cd18565">
    <property type="entry name" value="ABC_6TM_exporter_like"/>
    <property type="match status" value="1"/>
</dbReference>
<evidence type="ECO:0000259" key="9">
    <source>
        <dbReference type="PROSITE" id="PS50893"/>
    </source>
</evidence>
<dbReference type="Gene3D" id="1.20.1560.10">
    <property type="entry name" value="ABC transporter type 1, transmembrane domain"/>
    <property type="match status" value="1"/>
</dbReference>
<evidence type="ECO:0000256" key="8">
    <source>
        <dbReference type="SAM" id="Phobius"/>
    </source>
</evidence>
<keyword evidence="3 8" id="KW-0812">Transmembrane</keyword>
<dbReference type="SMART" id="SM00382">
    <property type="entry name" value="AAA"/>
    <property type="match status" value="1"/>
</dbReference>
<keyword evidence="7 8" id="KW-0472">Membrane</keyword>
<dbReference type="InterPro" id="IPR027417">
    <property type="entry name" value="P-loop_NTPase"/>
</dbReference>
<gene>
    <name evidence="11" type="ORF">ACFQMA_01535</name>
</gene>
<dbReference type="PROSITE" id="PS00211">
    <property type="entry name" value="ABC_TRANSPORTER_1"/>
    <property type="match status" value="1"/>
</dbReference>
<dbReference type="InterPro" id="IPR003593">
    <property type="entry name" value="AAA+_ATPase"/>
</dbReference>
<evidence type="ECO:0000256" key="3">
    <source>
        <dbReference type="ARBA" id="ARBA00022692"/>
    </source>
</evidence>
<evidence type="ECO:0000256" key="4">
    <source>
        <dbReference type="ARBA" id="ARBA00022741"/>
    </source>
</evidence>
<dbReference type="PANTHER" id="PTHR24221">
    <property type="entry name" value="ATP-BINDING CASSETTE SUB-FAMILY B"/>
    <property type="match status" value="1"/>
</dbReference>
<accession>A0ABD5XXU8</accession>
<comment type="subcellular location">
    <subcellularLocation>
        <location evidence="1">Membrane</location>
        <topology evidence="1">Multi-pass membrane protein</topology>
    </subcellularLocation>
</comment>
<comment type="caution">
    <text evidence="11">The sequence shown here is derived from an EMBL/GenBank/DDBJ whole genome shotgun (WGS) entry which is preliminary data.</text>
</comment>
<protein>
    <submittedName>
        <fullName evidence="11">ABC transporter ATP-binding protein</fullName>
    </submittedName>
</protein>
<evidence type="ECO:0000313" key="12">
    <source>
        <dbReference type="Proteomes" id="UP001596432"/>
    </source>
</evidence>
<evidence type="ECO:0000256" key="6">
    <source>
        <dbReference type="ARBA" id="ARBA00022989"/>
    </source>
</evidence>
<feature type="domain" description="ABC transmembrane type-1" evidence="10">
    <location>
        <begin position="47"/>
        <end position="342"/>
    </location>
</feature>
<evidence type="ECO:0000313" key="11">
    <source>
        <dbReference type="EMBL" id="MFC7138514.1"/>
    </source>
</evidence>
<dbReference type="SUPFAM" id="SSF90123">
    <property type="entry name" value="ABC transporter transmembrane region"/>
    <property type="match status" value="1"/>
</dbReference>
<feature type="transmembrane region" description="Helical" evidence="8">
    <location>
        <begin position="191"/>
        <end position="210"/>
    </location>
</feature>
<dbReference type="AlphaFoldDB" id="A0ABD5XXU8"/>
<organism evidence="11 12">
    <name type="scientific">Halosimplex aquaticum</name>
    <dbReference type="NCBI Taxonomy" id="3026162"/>
    <lineage>
        <taxon>Archaea</taxon>
        <taxon>Methanobacteriati</taxon>
        <taxon>Methanobacteriota</taxon>
        <taxon>Stenosarchaea group</taxon>
        <taxon>Halobacteria</taxon>
        <taxon>Halobacteriales</taxon>
        <taxon>Haloarculaceae</taxon>
        <taxon>Halosimplex</taxon>
    </lineage>
</organism>
<dbReference type="GO" id="GO:0005524">
    <property type="term" value="F:ATP binding"/>
    <property type="evidence" value="ECO:0007669"/>
    <property type="project" value="UniProtKB-KW"/>
</dbReference>
<dbReference type="Gene3D" id="3.40.50.300">
    <property type="entry name" value="P-loop containing nucleotide triphosphate hydrolases"/>
    <property type="match status" value="1"/>
</dbReference>
<feature type="transmembrane region" description="Helical" evidence="8">
    <location>
        <begin position="166"/>
        <end position="185"/>
    </location>
</feature>
<proteinExistence type="predicted"/>
<dbReference type="InterPro" id="IPR011527">
    <property type="entry name" value="ABC1_TM_dom"/>
</dbReference>
<feature type="transmembrane region" description="Helical" evidence="8">
    <location>
        <begin position="278"/>
        <end position="300"/>
    </location>
</feature>
<evidence type="ECO:0000256" key="1">
    <source>
        <dbReference type="ARBA" id="ARBA00004141"/>
    </source>
</evidence>
<evidence type="ECO:0000256" key="2">
    <source>
        <dbReference type="ARBA" id="ARBA00022448"/>
    </source>
</evidence>